<dbReference type="GeneID" id="106560233"/>
<evidence type="ECO:0000313" key="3">
    <source>
        <dbReference type="Proteomes" id="UP001652741"/>
    </source>
</evidence>
<evidence type="ECO:0000256" key="2">
    <source>
        <dbReference type="SAM" id="Phobius"/>
    </source>
</evidence>
<feature type="region of interest" description="Disordered" evidence="1">
    <location>
        <begin position="128"/>
        <end position="170"/>
    </location>
</feature>
<keyword evidence="2" id="KW-0812">Transmembrane</keyword>
<dbReference type="Proteomes" id="UP001652741">
    <property type="component" value="Chromosome ssa10"/>
</dbReference>
<proteinExistence type="predicted"/>
<reference evidence="4" key="1">
    <citation type="submission" date="2025-08" db="UniProtKB">
        <authorList>
            <consortium name="RefSeq"/>
        </authorList>
    </citation>
    <scope>IDENTIFICATION</scope>
</reference>
<protein>
    <submittedName>
        <fullName evidence="4">Uncharacterized protein isoform X2</fullName>
    </submittedName>
</protein>
<evidence type="ECO:0000313" key="4">
    <source>
        <dbReference type="RefSeq" id="XP_013978353.1"/>
    </source>
</evidence>
<dbReference type="AlphaFoldDB" id="A0A1S3KHZ7"/>
<keyword evidence="3" id="KW-1185">Reference proteome</keyword>
<sequence length="170" mass="18304">MVLEEECGGVCEPSQGEAPCRQEERKRPSPQGVLLSLGPVMMVGGGRTLDVVGGFLTFLTLQGPGLWMGVLMAVTGATLTIAGLCILMTTLQVSDVPGHFLLHPRTGTRYSPHQALAIQRLDRIRREMSEDSVRVPPSPPLPLPPTPPPWDLEAPPSYDSVMKSRGPSDL</sequence>
<evidence type="ECO:0000256" key="1">
    <source>
        <dbReference type="SAM" id="MobiDB-lite"/>
    </source>
</evidence>
<feature type="compositionally biased region" description="Pro residues" evidence="1">
    <location>
        <begin position="136"/>
        <end position="150"/>
    </location>
</feature>
<dbReference type="RefSeq" id="XP_013978353.1">
    <property type="nucleotide sequence ID" value="XM_014122878.2"/>
</dbReference>
<feature type="transmembrane region" description="Helical" evidence="2">
    <location>
        <begin position="65"/>
        <end position="87"/>
    </location>
</feature>
<keyword evidence="2" id="KW-0472">Membrane</keyword>
<gene>
    <name evidence="4" type="primary">LOC106560233</name>
</gene>
<organism evidence="3 4">
    <name type="scientific">Salmo salar</name>
    <name type="common">Atlantic salmon</name>
    <dbReference type="NCBI Taxonomy" id="8030"/>
    <lineage>
        <taxon>Eukaryota</taxon>
        <taxon>Metazoa</taxon>
        <taxon>Chordata</taxon>
        <taxon>Craniata</taxon>
        <taxon>Vertebrata</taxon>
        <taxon>Euteleostomi</taxon>
        <taxon>Actinopterygii</taxon>
        <taxon>Neopterygii</taxon>
        <taxon>Teleostei</taxon>
        <taxon>Protacanthopterygii</taxon>
        <taxon>Salmoniformes</taxon>
        <taxon>Salmonidae</taxon>
        <taxon>Salmoninae</taxon>
        <taxon>Salmo</taxon>
    </lineage>
</organism>
<accession>A0A1S3KHZ7</accession>
<name>A0A1S3KHZ7_SALSA</name>
<keyword evidence="2" id="KW-1133">Transmembrane helix</keyword>